<keyword evidence="2" id="KW-0539">Nucleus</keyword>
<keyword evidence="1" id="KW-0479">Metal-binding</keyword>
<dbReference type="SUPFAM" id="SSF57701">
    <property type="entry name" value="Zn2/Cys6 DNA-binding domain"/>
    <property type="match status" value="1"/>
</dbReference>
<dbReference type="PROSITE" id="PS50048">
    <property type="entry name" value="ZN2_CY6_FUNGAL_2"/>
    <property type="match status" value="1"/>
</dbReference>
<dbReference type="SMART" id="SM00906">
    <property type="entry name" value="Fungal_trans"/>
    <property type="match status" value="1"/>
</dbReference>
<accession>A0A9P6AZ00</accession>
<comment type="caution">
    <text evidence="5">The sequence shown here is derived from an EMBL/GenBank/DDBJ whole genome shotgun (WGS) entry which is preliminary data.</text>
</comment>
<evidence type="ECO:0000259" key="4">
    <source>
        <dbReference type="PROSITE" id="PS50048"/>
    </source>
</evidence>
<feature type="compositionally biased region" description="Acidic residues" evidence="3">
    <location>
        <begin position="95"/>
        <end position="110"/>
    </location>
</feature>
<dbReference type="SMART" id="SM00066">
    <property type="entry name" value="GAL4"/>
    <property type="match status" value="1"/>
</dbReference>
<dbReference type="InterPro" id="IPR001138">
    <property type="entry name" value="Zn2Cys6_DnaBD"/>
</dbReference>
<dbReference type="GO" id="GO:0008270">
    <property type="term" value="F:zinc ion binding"/>
    <property type="evidence" value="ECO:0007669"/>
    <property type="project" value="InterPro"/>
</dbReference>
<dbReference type="GO" id="GO:0000981">
    <property type="term" value="F:DNA-binding transcription factor activity, RNA polymerase II-specific"/>
    <property type="evidence" value="ECO:0007669"/>
    <property type="project" value="InterPro"/>
</dbReference>
<name>A0A9P6AZ00_9AGAM</name>
<evidence type="ECO:0000313" key="6">
    <source>
        <dbReference type="Proteomes" id="UP000886523"/>
    </source>
</evidence>
<dbReference type="CDD" id="cd12148">
    <property type="entry name" value="fungal_TF_MHR"/>
    <property type="match status" value="1"/>
</dbReference>
<reference evidence="5" key="1">
    <citation type="journal article" date="2020" name="Nat. Commun.">
        <title>Large-scale genome sequencing of mycorrhizal fungi provides insights into the early evolution of symbiotic traits.</title>
        <authorList>
            <person name="Miyauchi S."/>
            <person name="Kiss E."/>
            <person name="Kuo A."/>
            <person name="Drula E."/>
            <person name="Kohler A."/>
            <person name="Sanchez-Garcia M."/>
            <person name="Morin E."/>
            <person name="Andreopoulos B."/>
            <person name="Barry K.W."/>
            <person name="Bonito G."/>
            <person name="Buee M."/>
            <person name="Carver A."/>
            <person name="Chen C."/>
            <person name="Cichocki N."/>
            <person name="Clum A."/>
            <person name="Culley D."/>
            <person name="Crous P.W."/>
            <person name="Fauchery L."/>
            <person name="Girlanda M."/>
            <person name="Hayes R.D."/>
            <person name="Keri Z."/>
            <person name="LaButti K."/>
            <person name="Lipzen A."/>
            <person name="Lombard V."/>
            <person name="Magnuson J."/>
            <person name="Maillard F."/>
            <person name="Murat C."/>
            <person name="Nolan M."/>
            <person name="Ohm R.A."/>
            <person name="Pangilinan J."/>
            <person name="Pereira M.F."/>
            <person name="Perotto S."/>
            <person name="Peter M."/>
            <person name="Pfister S."/>
            <person name="Riley R."/>
            <person name="Sitrit Y."/>
            <person name="Stielow J.B."/>
            <person name="Szollosi G."/>
            <person name="Zifcakova L."/>
            <person name="Stursova M."/>
            <person name="Spatafora J.W."/>
            <person name="Tedersoo L."/>
            <person name="Vaario L.M."/>
            <person name="Yamada A."/>
            <person name="Yan M."/>
            <person name="Wang P."/>
            <person name="Xu J."/>
            <person name="Bruns T."/>
            <person name="Baldrian P."/>
            <person name="Vilgalys R."/>
            <person name="Dunand C."/>
            <person name="Henrissat B."/>
            <person name="Grigoriev I.V."/>
            <person name="Hibbett D."/>
            <person name="Nagy L.G."/>
            <person name="Martin F.M."/>
        </authorList>
    </citation>
    <scope>NUCLEOTIDE SEQUENCE</scope>
    <source>
        <strain evidence="5">UP504</strain>
    </source>
</reference>
<dbReference type="PANTHER" id="PTHR46910:SF38">
    <property type="entry name" value="ZN(2)-C6 FUNGAL-TYPE DOMAIN-CONTAINING PROTEIN"/>
    <property type="match status" value="1"/>
</dbReference>
<evidence type="ECO:0000256" key="2">
    <source>
        <dbReference type="ARBA" id="ARBA00023242"/>
    </source>
</evidence>
<dbReference type="InterPro" id="IPR007219">
    <property type="entry name" value="XnlR_reg_dom"/>
</dbReference>
<gene>
    <name evidence="5" type="ORF">BS47DRAFT_1485002</name>
</gene>
<dbReference type="Gene3D" id="4.10.240.10">
    <property type="entry name" value="Zn(2)-C6 fungal-type DNA-binding domain"/>
    <property type="match status" value="1"/>
</dbReference>
<protein>
    <recommendedName>
        <fullName evidence="4">Zn(2)-C6 fungal-type domain-containing protein</fullName>
    </recommendedName>
</protein>
<dbReference type="Pfam" id="PF00172">
    <property type="entry name" value="Zn_clus"/>
    <property type="match status" value="1"/>
</dbReference>
<dbReference type="AlphaFoldDB" id="A0A9P6AZ00"/>
<dbReference type="InterPro" id="IPR036864">
    <property type="entry name" value="Zn2-C6_fun-type_DNA-bd_sf"/>
</dbReference>
<dbReference type="PANTHER" id="PTHR46910">
    <property type="entry name" value="TRANSCRIPTION FACTOR PDR1"/>
    <property type="match status" value="1"/>
</dbReference>
<dbReference type="OrthoDB" id="4456959at2759"/>
<evidence type="ECO:0000313" key="5">
    <source>
        <dbReference type="EMBL" id="KAF9514616.1"/>
    </source>
</evidence>
<evidence type="ECO:0000256" key="1">
    <source>
        <dbReference type="ARBA" id="ARBA00022723"/>
    </source>
</evidence>
<proteinExistence type="predicted"/>
<dbReference type="Pfam" id="PF04082">
    <property type="entry name" value="Fungal_trans"/>
    <property type="match status" value="1"/>
</dbReference>
<feature type="domain" description="Zn(2)-C6 fungal-type" evidence="4">
    <location>
        <begin position="13"/>
        <end position="46"/>
    </location>
</feature>
<sequence length="796" mass="89591">MSSELPTRKRPRACDYCRKKKARCNRSEGSREPCSHCLAASTPCTFLSISRRRGSTKAYAAKLENRVQQMQRLLEKYASKDELEQSLGFPIQHDDAEDDDDVAEADDDAEPMNTSATAVLAFQAPPPPLSPHLPLHSPPHSPPHPHPILQTPQITLTMTMTKNVSPKTLVTASMENQVVALKMKQVYSGNVFKPSAPSAVFDDNWPEEFLQQPKDNDYCSFIPPHPIVEMLFDIFSSRVLPMYPLLNWRVFANQYADGLHERDPEFARLLLMVCAVASTYSGDRRVYQNVRGIPVPGYEYYHKSQTFVEPWSSLTLMSLQLRLLTSLYLYGVGDIAAAWVQSAAAIRVAEDFGAHRKKSCPNEQWKRVVWCLVVIDRQLSTALGRTPSIQEEDFDIEMPIVLPEDGEAAQDIESFSFLIRLTTIGNTAMRTMYTVRPSVVSFFGPDWEKRVVTDLDSALKTWLSSFPKHLRWDPDHMSPIHLEQSALMHCRYLHLMMMLHQGLIFPQHTVGPVESEANICVNAAKSSIRLLSAVQRRCGVVSMTGLFFTFVDALIILIHIWSLGEANPLADVTGLRSEVQQCIWLLRSAKGRCQMAVDHFLECLLDLSEINGDATPPDPAMDDIFGQLDFMLPVSYEEEDNNPLYRDLDDYLGLSLKPALPTPTFFVDSLMTDSAYFDLPSLSPQSPAESWKDLSSGDTASDYSHSIDTPKTPEDTSPPLADIVQDTIFRTWYSTQANVGWDVFEKFLANVNVSVTSDKNDSPYDQSVFDYLLTSSHHPDSYPLMHQMPLFSGVRA</sequence>
<organism evidence="5 6">
    <name type="scientific">Hydnum rufescens UP504</name>
    <dbReference type="NCBI Taxonomy" id="1448309"/>
    <lineage>
        <taxon>Eukaryota</taxon>
        <taxon>Fungi</taxon>
        <taxon>Dikarya</taxon>
        <taxon>Basidiomycota</taxon>
        <taxon>Agaricomycotina</taxon>
        <taxon>Agaricomycetes</taxon>
        <taxon>Cantharellales</taxon>
        <taxon>Hydnaceae</taxon>
        <taxon>Hydnum</taxon>
    </lineage>
</organism>
<feature type="compositionally biased region" description="Polar residues" evidence="3">
    <location>
        <begin position="696"/>
        <end position="709"/>
    </location>
</feature>
<dbReference type="Proteomes" id="UP000886523">
    <property type="component" value="Unassembled WGS sequence"/>
</dbReference>
<feature type="region of interest" description="Disordered" evidence="3">
    <location>
        <begin position="90"/>
        <end position="110"/>
    </location>
</feature>
<dbReference type="EMBL" id="MU128959">
    <property type="protein sequence ID" value="KAF9514616.1"/>
    <property type="molecule type" value="Genomic_DNA"/>
</dbReference>
<evidence type="ECO:0000256" key="3">
    <source>
        <dbReference type="SAM" id="MobiDB-lite"/>
    </source>
</evidence>
<keyword evidence="6" id="KW-1185">Reference proteome</keyword>
<feature type="region of interest" description="Disordered" evidence="3">
    <location>
        <begin position="688"/>
        <end position="719"/>
    </location>
</feature>
<dbReference type="GO" id="GO:0006351">
    <property type="term" value="P:DNA-templated transcription"/>
    <property type="evidence" value="ECO:0007669"/>
    <property type="project" value="InterPro"/>
</dbReference>
<dbReference type="CDD" id="cd00067">
    <property type="entry name" value="GAL4"/>
    <property type="match status" value="1"/>
</dbReference>
<dbReference type="PROSITE" id="PS00463">
    <property type="entry name" value="ZN2_CY6_FUNGAL_1"/>
    <property type="match status" value="1"/>
</dbReference>
<dbReference type="GO" id="GO:0003677">
    <property type="term" value="F:DNA binding"/>
    <property type="evidence" value="ECO:0007669"/>
    <property type="project" value="InterPro"/>
</dbReference>
<dbReference type="InterPro" id="IPR050987">
    <property type="entry name" value="AtrR-like"/>
</dbReference>